<evidence type="ECO:0008006" key="3">
    <source>
        <dbReference type="Google" id="ProtNLM"/>
    </source>
</evidence>
<dbReference type="Proteomes" id="UP000601055">
    <property type="component" value="Unassembled WGS sequence"/>
</dbReference>
<dbReference type="AlphaFoldDB" id="A0A923IUQ7"/>
<name>A0A923IUQ7_9SPHI</name>
<organism evidence="1 2">
    <name type="scientific">Pedobacter planticolens</name>
    <dbReference type="NCBI Taxonomy" id="2679964"/>
    <lineage>
        <taxon>Bacteria</taxon>
        <taxon>Pseudomonadati</taxon>
        <taxon>Bacteroidota</taxon>
        <taxon>Sphingobacteriia</taxon>
        <taxon>Sphingobacteriales</taxon>
        <taxon>Sphingobacteriaceae</taxon>
        <taxon>Pedobacter</taxon>
    </lineage>
</organism>
<evidence type="ECO:0000313" key="1">
    <source>
        <dbReference type="EMBL" id="MBB2144419.1"/>
    </source>
</evidence>
<proteinExistence type="predicted"/>
<reference evidence="1" key="1">
    <citation type="submission" date="2019-11" db="EMBL/GenBank/DDBJ databases">
        <title>Description of Pedobacter sp. LMG 31464T.</title>
        <authorList>
            <person name="Carlier A."/>
            <person name="Qi S."/>
            <person name="Vandamme P."/>
        </authorList>
    </citation>
    <scope>NUCLEOTIDE SEQUENCE</scope>
    <source>
        <strain evidence="1">LMG 31464</strain>
    </source>
</reference>
<accession>A0A923IUQ7</accession>
<gene>
    <name evidence="1" type="ORF">GM921_02905</name>
</gene>
<dbReference type="InterPro" id="IPR004260">
    <property type="entry name" value="Pyr-dimer_DNA_glycosylase"/>
</dbReference>
<evidence type="ECO:0000313" key="2">
    <source>
        <dbReference type="Proteomes" id="UP000601055"/>
    </source>
</evidence>
<protein>
    <recommendedName>
        <fullName evidence="3">Pyrimidine dimer DNA glycosylase /DNA-(Apurinic or apyrimidinic site) lyase</fullName>
    </recommendedName>
</protein>
<sequence length="145" mass="17039">MRIWSLHPKYLDTKGLVALWRETLLAKHVLEGRTKGYKNHPQLDRFKKSENPTDAINQYLAEVYDEAIARNYNFDKDKIGWDFKATQLTVTNKQLAYEANHLLNKLQVRDLNKYDKLKANGVLDTHSLFYVIEGEIEDWEILTSK</sequence>
<dbReference type="RefSeq" id="WP_182921108.1">
    <property type="nucleotide sequence ID" value="NZ_WNXD01000001.1"/>
</dbReference>
<keyword evidence="2" id="KW-1185">Reference proteome</keyword>
<comment type="caution">
    <text evidence="1">The sequence shown here is derived from an EMBL/GenBank/DDBJ whole genome shotgun (WGS) entry which is preliminary data.</text>
</comment>
<dbReference type="EMBL" id="WNXD01000001">
    <property type="protein sequence ID" value="MBB2144419.1"/>
    <property type="molecule type" value="Genomic_DNA"/>
</dbReference>
<dbReference type="Pfam" id="PF03013">
    <property type="entry name" value="Pyr_excise"/>
    <property type="match status" value="1"/>
</dbReference>